<feature type="region of interest" description="Disordered" evidence="1">
    <location>
        <begin position="379"/>
        <end position="438"/>
    </location>
</feature>
<name>E9G3M0_DAPPU</name>
<dbReference type="STRING" id="6669.E9G3M0"/>
<organism evidence="2 3">
    <name type="scientific">Daphnia pulex</name>
    <name type="common">Water flea</name>
    <dbReference type="NCBI Taxonomy" id="6669"/>
    <lineage>
        <taxon>Eukaryota</taxon>
        <taxon>Metazoa</taxon>
        <taxon>Ecdysozoa</taxon>
        <taxon>Arthropoda</taxon>
        <taxon>Crustacea</taxon>
        <taxon>Branchiopoda</taxon>
        <taxon>Diplostraca</taxon>
        <taxon>Cladocera</taxon>
        <taxon>Anomopoda</taxon>
        <taxon>Daphniidae</taxon>
        <taxon>Daphnia</taxon>
    </lineage>
</organism>
<evidence type="ECO:0000256" key="1">
    <source>
        <dbReference type="SAM" id="MobiDB-lite"/>
    </source>
</evidence>
<dbReference type="AlphaFoldDB" id="E9G3M0"/>
<sequence length="438" mass="47955">MSQEMSGSRGRGRGGGGGRGRGGDRGGSRGFRGGSRGFRGGSRGGSFRGGDRGGDRGGRGSWGGGSGSPSRGGPFRGGRGRGDSGGGRGGPSFGNRGRGSSGARGRGGATLPNRGEFQRFEIKAGLQLYITFNENPILEELEKLPGFHSISTPFSEKEILRIILFRDLESLEAARKILDAHENVKSTDQMGMKSAKKQSDSLESRQVYLRFAKPYVEDDVKTLDPKIEEIIPLKENSCKVQFATVEESEAAFFRLKDQIGQNFLKHVDVPYVVQSAKLAVANIQQDQVVLRDVPKDVTIKHIADKFPDAISFTLYDKTFPASKFCHAALRFKNNERPAEILKMTDLKIAGKKIYVFPCIMELLYDYPKLGEPEPVVVEEAGNGSQVKEEPPSKKRKVDEEANGEEESGDEEEEEEDEEDEDEEDEDDEAADDDSDESD</sequence>
<dbReference type="HOGENOM" id="CLU_639781_0_0_1"/>
<feature type="compositionally biased region" description="Basic and acidic residues" evidence="1">
    <location>
        <begin position="49"/>
        <end position="58"/>
    </location>
</feature>
<dbReference type="Proteomes" id="UP000000305">
    <property type="component" value="Unassembled WGS sequence"/>
</dbReference>
<feature type="compositionally biased region" description="Gly residues" evidence="1">
    <location>
        <begin position="28"/>
        <end position="48"/>
    </location>
</feature>
<dbReference type="OrthoDB" id="6367193at2759"/>
<protein>
    <submittedName>
        <fullName evidence="2">Uncharacterized protein</fullName>
    </submittedName>
</protein>
<dbReference type="EMBL" id="GL732531">
    <property type="protein sequence ID" value="EFX85962.1"/>
    <property type="molecule type" value="Genomic_DNA"/>
</dbReference>
<feature type="compositionally biased region" description="Basic and acidic residues" evidence="1">
    <location>
        <begin position="386"/>
        <end position="399"/>
    </location>
</feature>
<feature type="compositionally biased region" description="Acidic residues" evidence="1">
    <location>
        <begin position="400"/>
        <end position="438"/>
    </location>
</feature>
<dbReference type="KEGG" id="dpx:DAPPUDRAFT_308997"/>
<accession>E9G3M0</accession>
<dbReference type="OMA" id="CIMELLY"/>
<dbReference type="PhylomeDB" id="E9G3M0"/>
<dbReference type="InParanoid" id="E9G3M0"/>
<evidence type="ECO:0000313" key="2">
    <source>
        <dbReference type="EMBL" id="EFX85962.1"/>
    </source>
</evidence>
<keyword evidence="3" id="KW-1185">Reference proteome</keyword>
<gene>
    <name evidence="2" type="ORF">DAPPUDRAFT_308997</name>
</gene>
<feature type="region of interest" description="Disordered" evidence="1">
    <location>
        <begin position="1"/>
        <end position="113"/>
    </location>
</feature>
<evidence type="ECO:0000313" key="3">
    <source>
        <dbReference type="Proteomes" id="UP000000305"/>
    </source>
</evidence>
<feature type="compositionally biased region" description="Gly residues" evidence="1">
    <location>
        <begin position="83"/>
        <end position="108"/>
    </location>
</feature>
<proteinExistence type="predicted"/>
<reference evidence="2 3" key="1">
    <citation type="journal article" date="2011" name="Science">
        <title>The ecoresponsive genome of Daphnia pulex.</title>
        <authorList>
            <person name="Colbourne J.K."/>
            <person name="Pfrender M.E."/>
            <person name="Gilbert D."/>
            <person name="Thomas W.K."/>
            <person name="Tucker A."/>
            <person name="Oakley T.H."/>
            <person name="Tokishita S."/>
            <person name="Aerts A."/>
            <person name="Arnold G.J."/>
            <person name="Basu M.K."/>
            <person name="Bauer D.J."/>
            <person name="Caceres C.E."/>
            <person name="Carmel L."/>
            <person name="Casola C."/>
            <person name="Choi J.H."/>
            <person name="Detter J.C."/>
            <person name="Dong Q."/>
            <person name="Dusheyko S."/>
            <person name="Eads B.D."/>
            <person name="Frohlich T."/>
            <person name="Geiler-Samerotte K.A."/>
            <person name="Gerlach D."/>
            <person name="Hatcher P."/>
            <person name="Jogdeo S."/>
            <person name="Krijgsveld J."/>
            <person name="Kriventseva E.V."/>
            <person name="Kultz D."/>
            <person name="Laforsch C."/>
            <person name="Lindquist E."/>
            <person name="Lopez J."/>
            <person name="Manak J.R."/>
            <person name="Muller J."/>
            <person name="Pangilinan J."/>
            <person name="Patwardhan R.P."/>
            <person name="Pitluck S."/>
            <person name="Pritham E.J."/>
            <person name="Rechtsteiner A."/>
            <person name="Rho M."/>
            <person name="Rogozin I.B."/>
            <person name="Sakarya O."/>
            <person name="Salamov A."/>
            <person name="Schaack S."/>
            <person name="Shapiro H."/>
            <person name="Shiga Y."/>
            <person name="Skalitzky C."/>
            <person name="Smith Z."/>
            <person name="Souvorov A."/>
            <person name="Sung W."/>
            <person name="Tang Z."/>
            <person name="Tsuchiya D."/>
            <person name="Tu H."/>
            <person name="Vos H."/>
            <person name="Wang M."/>
            <person name="Wolf Y.I."/>
            <person name="Yamagata H."/>
            <person name="Yamada T."/>
            <person name="Ye Y."/>
            <person name="Shaw J.R."/>
            <person name="Andrews J."/>
            <person name="Crease T.J."/>
            <person name="Tang H."/>
            <person name="Lucas S.M."/>
            <person name="Robertson H.M."/>
            <person name="Bork P."/>
            <person name="Koonin E.V."/>
            <person name="Zdobnov E.M."/>
            <person name="Grigoriev I.V."/>
            <person name="Lynch M."/>
            <person name="Boore J.L."/>
        </authorList>
    </citation>
    <scope>NUCLEOTIDE SEQUENCE [LARGE SCALE GENOMIC DNA]</scope>
</reference>